<dbReference type="InterPro" id="IPR018721">
    <property type="entry name" value="DUF2252"/>
</dbReference>
<dbReference type="AlphaFoldDB" id="A0A6M0IIH2"/>
<sequence>MKYTDTLLDRLQQANQDRRPDMLMRKYQAMGENAFRFFRATPSLFYQHLPLELLAGGYPVCWSCADLHLENFGSFRAGNKLVYFDINDFDEALLAPATVDLSRLVTSLFVAAPLLRHSPETSRQLAHRFLTTYRQELLLSKPRSIERQTSKGILNKFLTQVARRSRKELLNRLTHGHGRKRQLRLLNDRLLAVPKGERDAVWNWLKSALAAGVNSTLRDVKFRLAGTSSIGLNRYVALVESANGKLHLLDIKATRPSVAEPYLYVNQPYWPDPASRIVALQNRLQDVPPASLWPLAGLNDEFFVVRSLQPQADRLDLTNKRVRGKQRLGKLVDTMAQLTASAHLRSGGRQGSAISDELVTFADKPVWASELVTWAETYAQQVFQDFTLFRAALKAGWADSGRVNELI</sequence>
<organism evidence="1 2">
    <name type="scientific">Spirosoma agri</name>
    <dbReference type="NCBI Taxonomy" id="1987381"/>
    <lineage>
        <taxon>Bacteria</taxon>
        <taxon>Pseudomonadati</taxon>
        <taxon>Bacteroidota</taxon>
        <taxon>Cytophagia</taxon>
        <taxon>Cytophagales</taxon>
        <taxon>Cytophagaceae</taxon>
        <taxon>Spirosoma</taxon>
    </lineage>
</organism>
<comment type="caution">
    <text evidence="1">The sequence shown here is derived from an EMBL/GenBank/DDBJ whole genome shotgun (WGS) entry which is preliminary data.</text>
</comment>
<dbReference type="PANTHER" id="PTHR39441:SF1">
    <property type="entry name" value="DUF2252 DOMAIN-CONTAINING PROTEIN"/>
    <property type="match status" value="1"/>
</dbReference>
<proteinExistence type="predicted"/>
<reference evidence="1 2" key="1">
    <citation type="submission" date="2020-02" db="EMBL/GenBank/DDBJ databases">
        <title>Draft genome sequence of two Spirosoma agri KCTC 52727 and Spirosoma terrae KCTC 52035.</title>
        <authorList>
            <person name="Rojas J."/>
            <person name="Ambika Manirajan B."/>
            <person name="Ratering S."/>
            <person name="Suarez C."/>
            <person name="Schnell S."/>
        </authorList>
    </citation>
    <scope>NUCLEOTIDE SEQUENCE [LARGE SCALE GENOMIC DNA]</scope>
    <source>
        <strain evidence="1 2">KCTC 52727</strain>
    </source>
</reference>
<evidence type="ECO:0000313" key="2">
    <source>
        <dbReference type="Proteomes" id="UP000477386"/>
    </source>
</evidence>
<protein>
    <submittedName>
        <fullName evidence="1">DUF2252 domain-containing protein</fullName>
    </submittedName>
</protein>
<dbReference type="PANTHER" id="PTHR39441">
    <property type="entry name" value="DUF2252 DOMAIN-CONTAINING PROTEIN"/>
    <property type="match status" value="1"/>
</dbReference>
<dbReference type="RefSeq" id="WP_164036781.1">
    <property type="nucleotide sequence ID" value="NZ_JAAGNZ010000001.1"/>
</dbReference>
<gene>
    <name evidence="1" type="ORF">GK091_09695</name>
</gene>
<keyword evidence="2" id="KW-1185">Reference proteome</keyword>
<accession>A0A6M0IIH2</accession>
<dbReference type="EMBL" id="JAAGNZ010000001">
    <property type="protein sequence ID" value="NEU67151.1"/>
    <property type="molecule type" value="Genomic_DNA"/>
</dbReference>
<evidence type="ECO:0000313" key="1">
    <source>
        <dbReference type="EMBL" id="NEU67151.1"/>
    </source>
</evidence>
<name>A0A6M0IIH2_9BACT</name>
<dbReference type="Pfam" id="PF10009">
    <property type="entry name" value="DUF2252"/>
    <property type="match status" value="1"/>
</dbReference>
<dbReference type="Proteomes" id="UP000477386">
    <property type="component" value="Unassembled WGS sequence"/>
</dbReference>